<name>A0A9P4YQZ7_9HYPO</name>
<proteinExistence type="predicted"/>
<evidence type="ECO:0000313" key="2">
    <source>
        <dbReference type="Proteomes" id="UP000749293"/>
    </source>
</evidence>
<accession>A0A9P4YQZ7</accession>
<gene>
    <name evidence="1" type="ORF">GMORB2_3422</name>
</gene>
<evidence type="ECO:0000313" key="1">
    <source>
        <dbReference type="EMBL" id="KAF4120011.1"/>
    </source>
</evidence>
<reference evidence="1" key="1">
    <citation type="submission" date="2020-03" db="EMBL/GenBank/DDBJ databases">
        <title>Site-based positive gene gene selection in Geosmithia morbida across the United States reveals a broad range of putative effectors and factors for local host and environmental adapation.</title>
        <authorList>
            <person name="Onufrak A."/>
            <person name="Murdoch R.W."/>
            <person name="Gazis R."/>
            <person name="Huff M."/>
            <person name="Staton M."/>
            <person name="Klingeman W."/>
            <person name="Hadziabdic D."/>
        </authorList>
    </citation>
    <scope>NUCLEOTIDE SEQUENCE</scope>
    <source>
        <strain evidence="1">1262</strain>
    </source>
</reference>
<dbReference type="Proteomes" id="UP000749293">
    <property type="component" value="Unassembled WGS sequence"/>
</dbReference>
<keyword evidence="2" id="KW-1185">Reference proteome</keyword>
<dbReference type="GeneID" id="55969650"/>
<dbReference type="EMBL" id="JAANYQ010000019">
    <property type="protein sequence ID" value="KAF4120011.1"/>
    <property type="molecule type" value="Genomic_DNA"/>
</dbReference>
<protein>
    <submittedName>
        <fullName evidence="1">Uncharacterized protein</fullName>
    </submittedName>
</protein>
<organism evidence="1 2">
    <name type="scientific">Geosmithia morbida</name>
    <dbReference type="NCBI Taxonomy" id="1094350"/>
    <lineage>
        <taxon>Eukaryota</taxon>
        <taxon>Fungi</taxon>
        <taxon>Dikarya</taxon>
        <taxon>Ascomycota</taxon>
        <taxon>Pezizomycotina</taxon>
        <taxon>Sordariomycetes</taxon>
        <taxon>Hypocreomycetidae</taxon>
        <taxon>Hypocreales</taxon>
        <taxon>Bionectriaceae</taxon>
        <taxon>Geosmithia</taxon>
    </lineage>
</organism>
<dbReference type="AlphaFoldDB" id="A0A9P4YQZ7"/>
<comment type="caution">
    <text evidence="1">The sequence shown here is derived from an EMBL/GenBank/DDBJ whole genome shotgun (WGS) entry which is preliminary data.</text>
</comment>
<sequence length="242" mass="26908">MRLRLSYRPVKHIPPPVLCLLRPARAPSPLPLQTHCWTPSWTSATAPAALTCRNRSRIPPARKLLDEYPRLLDLEGSPAPFLIALVLDLDTPGTTTMLLPACAARTARIAYTACATCTTIIIIPTDPTSSSSWPCHQRRTLMRKRHLHANEALICAFALCPCDPVRRVANPTILPTTPHPRPDRALRVPPPPCLPCLPYLDITGHGRHFTGYSCTRSVTFARNSLPRCTTWPDTVHEYTIVH</sequence>
<dbReference type="RefSeq" id="XP_035318663.1">
    <property type="nucleotide sequence ID" value="XM_035465398.1"/>
</dbReference>